<dbReference type="AlphaFoldDB" id="A0A803NNI4"/>
<dbReference type="Proteomes" id="UP000596661">
    <property type="component" value="Chromosome 1"/>
</dbReference>
<feature type="region of interest" description="Disordered" evidence="1">
    <location>
        <begin position="121"/>
        <end position="207"/>
    </location>
</feature>
<sequence length="207" mass="22836">MLNMQKNTSKKVTLDTVMEEADSHTSDLQTGGVKEEGMARAETRGEDTENVPDGLGDGQYLEGDDKDGEDKDYIRDGYHYDHDPSLLRVTKDLEATQAELAEHKKLTTKMKKMMERLQSKFGELAESDGEPSVEVVAKQRTLKQTEARTLNPPKDKGKGKAGKPSQKPTPRPPLKDNTTVGQPLKAEKATGAFEPRRPSDSRGKATP</sequence>
<evidence type="ECO:0000313" key="2">
    <source>
        <dbReference type="EnsemblPlants" id="cds.evm.model.01.3054"/>
    </source>
</evidence>
<accession>A0A803NNI4</accession>
<proteinExistence type="predicted"/>
<feature type="compositionally biased region" description="Polar residues" evidence="1">
    <location>
        <begin position="1"/>
        <end position="11"/>
    </location>
</feature>
<dbReference type="EnsemblPlants" id="evm.model.01.3054">
    <property type="protein sequence ID" value="cds.evm.model.01.3054"/>
    <property type="gene ID" value="evm.TU.01.3054"/>
</dbReference>
<evidence type="ECO:0000313" key="3">
    <source>
        <dbReference type="Proteomes" id="UP000596661"/>
    </source>
</evidence>
<feature type="compositionally biased region" description="Basic and acidic residues" evidence="1">
    <location>
        <begin position="68"/>
        <end position="82"/>
    </location>
</feature>
<reference evidence="2" key="2">
    <citation type="submission" date="2021-03" db="UniProtKB">
        <authorList>
            <consortium name="EnsemblPlants"/>
        </authorList>
    </citation>
    <scope>IDENTIFICATION</scope>
</reference>
<protein>
    <submittedName>
        <fullName evidence="2">Uncharacterized protein</fullName>
    </submittedName>
</protein>
<keyword evidence="3" id="KW-1185">Reference proteome</keyword>
<reference evidence="2" key="1">
    <citation type="submission" date="2018-11" db="EMBL/GenBank/DDBJ databases">
        <authorList>
            <person name="Grassa J C."/>
        </authorList>
    </citation>
    <scope>NUCLEOTIDE SEQUENCE [LARGE SCALE GENOMIC DNA]</scope>
</reference>
<feature type="region of interest" description="Disordered" evidence="1">
    <location>
        <begin position="1"/>
        <end position="82"/>
    </location>
</feature>
<dbReference type="EMBL" id="UZAU01000083">
    <property type="status" value="NOT_ANNOTATED_CDS"/>
    <property type="molecule type" value="Genomic_DNA"/>
</dbReference>
<name>A0A803NNI4_CANSA</name>
<evidence type="ECO:0000256" key="1">
    <source>
        <dbReference type="SAM" id="MobiDB-lite"/>
    </source>
</evidence>
<organism evidence="2 3">
    <name type="scientific">Cannabis sativa</name>
    <name type="common">Hemp</name>
    <name type="synonym">Marijuana</name>
    <dbReference type="NCBI Taxonomy" id="3483"/>
    <lineage>
        <taxon>Eukaryota</taxon>
        <taxon>Viridiplantae</taxon>
        <taxon>Streptophyta</taxon>
        <taxon>Embryophyta</taxon>
        <taxon>Tracheophyta</taxon>
        <taxon>Spermatophyta</taxon>
        <taxon>Magnoliopsida</taxon>
        <taxon>eudicotyledons</taxon>
        <taxon>Gunneridae</taxon>
        <taxon>Pentapetalae</taxon>
        <taxon>rosids</taxon>
        <taxon>fabids</taxon>
        <taxon>Rosales</taxon>
        <taxon>Cannabaceae</taxon>
        <taxon>Cannabis</taxon>
    </lineage>
</organism>
<dbReference type="Gramene" id="evm.model.01.3054">
    <property type="protein sequence ID" value="cds.evm.model.01.3054"/>
    <property type="gene ID" value="evm.TU.01.3054"/>
</dbReference>
<feature type="compositionally biased region" description="Basic and acidic residues" evidence="1">
    <location>
        <begin position="33"/>
        <end position="47"/>
    </location>
</feature>
<feature type="compositionally biased region" description="Basic and acidic residues" evidence="1">
    <location>
        <begin position="194"/>
        <end position="207"/>
    </location>
</feature>